<feature type="compositionally biased region" description="Basic and acidic residues" evidence="1">
    <location>
        <begin position="80"/>
        <end position="96"/>
    </location>
</feature>
<evidence type="ECO:0000313" key="2">
    <source>
        <dbReference type="EMBL" id="CAA9370728.1"/>
    </source>
</evidence>
<feature type="compositionally biased region" description="Basic and acidic residues" evidence="1">
    <location>
        <begin position="140"/>
        <end position="149"/>
    </location>
</feature>
<feature type="compositionally biased region" description="Basic residues" evidence="1">
    <location>
        <begin position="240"/>
        <end position="249"/>
    </location>
</feature>
<dbReference type="EMBL" id="CADCUN010000003">
    <property type="protein sequence ID" value="CAA9370728.1"/>
    <property type="molecule type" value="Genomic_DNA"/>
</dbReference>
<gene>
    <name evidence="2" type="ORF">AVDCRST_MAG60-37</name>
</gene>
<feature type="compositionally biased region" description="Basic residues" evidence="1">
    <location>
        <begin position="57"/>
        <end position="74"/>
    </location>
</feature>
<name>A0A6J4MW61_9ACTN</name>
<accession>A0A6J4MW61</accession>
<sequence>AEDHGPLRRRRRGQVHPGSPPRDRGPFAARGRCRRRGHGGRQHRRRPVDPRPQGLPRPRHRHVHPRERDRHRTRVGPPRGDVERQDRAGAVRRGADLVRAGGPRHRHPPGADPDARVRLSPLRGHRGVVPTLEPGGAAAAHDRRPGGDPRRRRRCRGPQRQARHPLPGVLGAPARTGPCRGPGLRGPRAVDPGAGGPRGRRRRRPGHRAAVQPGRVGGHDPRGAGAARCVDRDGSPGRRPVPHRRRHPRARDGEGDAHGDRRGRDGGGRRPPLRRPDRRWRARRLVGRRLRPAPRGRRRVRGHRVPGGPAHDDRPRSDGGDGSGGDRAGPPRV</sequence>
<feature type="compositionally biased region" description="Basic residues" evidence="1">
    <location>
        <begin position="150"/>
        <end position="163"/>
    </location>
</feature>
<feature type="compositionally biased region" description="Basic and acidic residues" evidence="1">
    <location>
        <begin position="250"/>
        <end position="268"/>
    </location>
</feature>
<keyword evidence="2" id="KW-0808">Transferase</keyword>
<proteinExistence type="predicted"/>
<feature type="compositionally biased region" description="Basic residues" evidence="1">
    <location>
        <begin position="198"/>
        <end position="207"/>
    </location>
</feature>
<feature type="region of interest" description="Disordered" evidence="1">
    <location>
        <begin position="1"/>
        <end position="333"/>
    </location>
</feature>
<organism evidence="2">
    <name type="scientific">uncultured Nocardioides sp</name>
    <dbReference type="NCBI Taxonomy" id="198441"/>
    <lineage>
        <taxon>Bacteria</taxon>
        <taxon>Bacillati</taxon>
        <taxon>Actinomycetota</taxon>
        <taxon>Actinomycetes</taxon>
        <taxon>Propionibacteriales</taxon>
        <taxon>Nocardioidaceae</taxon>
        <taxon>Nocardioides</taxon>
        <taxon>environmental samples</taxon>
    </lineage>
</organism>
<dbReference type="EC" id="2.7.8.28" evidence="2"/>
<feature type="compositionally biased region" description="Low complexity" evidence="1">
    <location>
        <begin position="175"/>
        <end position="192"/>
    </location>
</feature>
<evidence type="ECO:0000256" key="1">
    <source>
        <dbReference type="SAM" id="MobiDB-lite"/>
    </source>
</evidence>
<feature type="compositionally biased region" description="Basic residues" evidence="1">
    <location>
        <begin position="31"/>
        <end position="46"/>
    </location>
</feature>
<feature type="compositionally biased region" description="Basic and acidic residues" evidence="1">
    <location>
        <begin position="310"/>
        <end position="319"/>
    </location>
</feature>
<feature type="non-terminal residue" evidence="2">
    <location>
        <position position="1"/>
    </location>
</feature>
<protein>
    <submittedName>
        <fullName evidence="2">Lactyl (2) diphospho-(5')guanosine:7,8-didemethyl-8-hydroxy-5-deazarib oflavin 2-phospho-L-lactate transferase</fullName>
        <ecNumber evidence="2">2.7.8.28</ecNumber>
    </submittedName>
</protein>
<reference evidence="2" key="1">
    <citation type="submission" date="2020-02" db="EMBL/GenBank/DDBJ databases">
        <authorList>
            <person name="Meier V. D."/>
        </authorList>
    </citation>
    <scope>NUCLEOTIDE SEQUENCE</scope>
    <source>
        <strain evidence="2">AVDCRST_MAG60</strain>
    </source>
</reference>
<dbReference type="GO" id="GO:0043743">
    <property type="term" value="F:LPPG:FO 2-phospho-L-lactate transferase activity"/>
    <property type="evidence" value="ECO:0007669"/>
    <property type="project" value="UniProtKB-EC"/>
</dbReference>
<feature type="compositionally biased region" description="Basic residues" evidence="1">
    <location>
        <begin position="271"/>
        <end position="304"/>
    </location>
</feature>
<dbReference type="AlphaFoldDB" id="A0A6J4MW61"/>
<feature type="non-terminal residue" evidence="2">
    <location>
        <position position="333"/>
    </location>
</feature>